<comment type="similarity">
    <text evidence="2">Belongs to the multicopper oxidase family.</text>
</comment>
<dbReference type="Pfam" id="PF07731">
    <property type="entry name" value="Cu-oxidase_2"/>
    <property type="match status" value="1"/>
</dbReference>
<keyword evidence="4" id="KW-0677">Repeat</keyword>
<dbReference type="AlphaFoldDB" id="A0A136J921"/>
<dbReference type="Pfam" id="PF07732">
    <property type="entry name" value="Cu-oxidase_3"/>
    <property type="match status" value="1"/>
</dbReference>
<proteinExistence type="inferred from homology"/>
<evidence type="ECO:0000256" key="4">
    <source>
        <dbReference type="ARBA" id="ARBA00022737"/>
    </source>
</evidence>
<feature type="domain" description="Plastocyanin-like" evidence="9">
    <location>
        <begin position="114"/>
        <end position="228"/>
    </location>
</feature>
<accession>A0A136J921</accession>
<sequence length="690" mass="76555">MKLFDSAGATVTYLASLLAVSPCPPESGASQGQGPTKNVSDIGYGHPVFRPPGAPENGANFTCDYRAMKEWYFCSTPNDRGCWLRHPNGSEFNIHTNYETETPIGIDRYYDLDITDGWLNPDGVNSTEAKLFNNMYPGPWIEACWGDRIIINVTNHMKHNGTSIHWHGIRQLNSMHMDGVNGVTQCPIAPGDHFQYIIDTTQYGTSWYHSHYAVQYADGLQGPFTIHGPISANFDNSKDPLILTDWGHNSAFDSVYDQILESPSILLNGIGNVTRFNSSNKAQLKVPDIYQLEFEQVQHKDPKKYLLRIINTSFESTFVFSIDNHWLQMVSADFVPITPYSNTSLLVGIGQRYNVIVEARPEHGSVNPLPKDGNFWIRTWIPDVCSIQGHTDGYEQNGILRYDASSKADPHSLPWPGVSIQCSDEAASSLQPIVPWSVGQSSNTHDGQLFGVNFNDTLATPAFPLAQVAFDMSQSSGFTPLQINFSDPIFLHLDEAGGSWPKQWAVIPENYKADDWVYIVLTGNGSSAGGASTTFGAHPIHLHGHDFAILAQVENHEYPGDLSKFKLNTRNPARRDVALLPSDGYLVIAFKTDNPGSWLLHCHIAYHASYGLAFQILERRADTNHMFPHGGSPAIAEAERVCGNWDKWHGDCKNWWPGLDATTQTYPACEKEPGVAGPKFPHVFQDDSGI</sequence>
<feature type="domain" description="Plastocyanin-like" evidence="7">
    <location>
        <begin position="241"/>
        <end position="403"/>
    </location>
</feature>
<dbReference type="Proteomes" id="UP000070501">
    <property type="component" value="Unassembled WGS sequence"/>
</dbReference>
<dbReference type="EMBL" id="KQ964247">
    <property type="protein sequence ID" value="KXJ93673.1"/>
    <property type="molecule type" value="Genomic_DNA"/>
</dbReference>
<dbReference type="InterPro" id="IPR011706">
    <property type="entry name" value="Cu-oxidase_C"/>
</dbReference>
<dbReference type="Pfam" id="PF00394">
    <property type="entry name" value="Cu-oxidase"/>
    <property type="match status" value="1"/>
</dbReference>
<keyword evidence="6" id="KW-0186">Copper</keyword>
<gene>
    <name evidence="10" type="ORF">Micbo1qcDRAFT_182502</name>
</gene>
<dbReference type="GO" id="GO:0016491">
    <property type="term" value="F:oxidoreductase activity"/>
    <property type="evidence" value="ECO:0007669"/>
    <property type="project" value="UniProtKB-KW"/>
</dbReference>
<dbReference type="InParanoid" id="A0A136J921"/>
<keyword evidence="3" id="KW-0479">Metal-binding</keyword>
<dbReference type="CDD" id="cd13880">
    <property type="entry name" value="CuRO_2_MaLCC_like"/>
    <property type="match status" value="1"/>
</dbReference>
<name>A0A136J921_9PEZI</name>
<evidence type="ECO:0000256" key="3">
    <source>
        <dbReference type="ARBA" id="ARBA00022723"/>
    </source>
</evidence>
<dbReference type="Gene3D" id="2.60.40.420">
    <property type="entry name" value="Cupredoxins - blue copper proteins"/>
    <property type="match status" value="3"/>
</dbReference>
<dbReference type="InterPro" id="IPR045087">
    <property type="entry name" value="Cu-oxidase_fam"/>
</dbReference>
<dbReference type="FunFam" id="2.60.40.420:FF:000021">
    <property type="entry name" value="Extracellular dihydrogeodin oxidase/laccase"/>
    <property type="match status" value="1"/>
</dbReference>
<dbReference type="PROSITE" id="PS00079">
    <property type="entry name" value="MULTICOPPER_OXIDASE1"/>
    <property type="match status" value="1"/>
</dbReference>
<dbReference type="SUPFAM" id="SSF49503">
    <property type="entry name" value="Cupredoxins"/>
    <property type="match status" value="3"/>
</dbReference>
<organism evidence="10 11">
    <name type="scientific">Microdochium bolleyi</name>
    <dbReference type="NCBI Taxonomy" id="196109"/>
    <lineage>
        <taxon>Eukaryota</taxon>
        <taxon>Fungi</taxon>
        <taxon>Dikarya</taxon>
        <taxon>Ascomycota</taxon>
        <taxon>Pezizomycotina</taxon>
        <taxon>Sordariomycetes</taxon>
        <taxon>Xylariomycetidae</taxon>
        <taxon>Xylariales</taxon>
        <taxon>Microdochiaceae</taxon>
        <taxon>Microdochium</taxon>
    </lineage>
</organism>
<dbReference type="STRING" id="196109.A0A136J921"/>
<reference evidence="11" key="1">
    <citation type="submission" date="2016-02" db="EMBL/GenBank/DDBJ databases">
        <title>Draft genome sequence of Microdochium bolleyi, a fungal endophyte of beachgrass.</title>
        <authorList>
            <consortium name="DOE Joint Genome Institute"/>
            <person name="David A.S."/>
            <person name="May G."/>
            <person name="Haridas S."/>
            <person name="Lim J."/>
            <person name="Wang M."/>
            <person name="Labutti K."/>
            <person name="Lipzen A."/>
            <person name="Barry K."/>
            <person name="Grigoriev I.V."/>
        </authorList>
    </citation>
    <scope>NUCLEOTIDE SEQUENCE [LARGE SCALE GENOMIC DNA]</scope>
    <source>
        <strain evidence="11">J235TASD1</strain>
    </source>
</reference>
<dbReference type="InterPro" id="IPR008972">
    <property type="entry name" value="Cupredoxin"/>
</dbReference>
<protein>
    <submittedName>
        <fullName evidence="10">Multicopper oxidase-domain-containing protein</fullName>
    </submittedName>
</protein>
<evidence type="ECO:0000259" key="9">
    <source>
        <dbReference type="Pfam" id="PF07732"/>
    </source>
</evidence>
<dbReference type="CDD" id="cd13901">
    <property type="entry name" value="CuRO_3_MaLCC_like"/>
    <property type="match status" value="1"/>
</dbReference>
<dbReference type="PANTHER" id="PTHR11709:SF71">
    <property type="entry name" value="OXIDOREDUCTASE TPCJ"/>
    <property type="match status" value="1"/>
</dbReference>
<dbReference type="OrthoDB" id="2121828at2759"/>
<evidence type="ECO:0000313" key="11">
    <source>
        <dbReference type="Proteomes" id="UP000070501"/>
    </source>
</evidence>
<dbReference type="PANTHER" id="PTHR11709">
    <property type="entry name" value="MULTI-COPPER OXIDASE"/>
    <property type="match status" value="1"/>
</dbReference>
<dbReference type="PROSITE" id="PS00080">
    <property type="entry name" value="MULTICOPPER_OXIDASE2"/>
    <property type="match status" value="1"/>
</dbReference>
<evidence type="ECO:0000256" key="1">
    <source>
        <dbReference type="ARBA" id="ARBA00005179"/>
    </source>
</evidence>
<dbReference type="CDD" id="cd13854">
    <property type="entry name" value="CuRO_1_MaLCC_like"/>
    <property type="match status" value="1"/>
</dbReference>
<evidence type="ECO:0000259" key="7">
    <source>
        <dbReference type="Pfam" id="PF00394"/>
    </source>
</evidence>
<feature type="domain" description="Plastocyanin-like" evidence="8">
    <location>
        <begin position="498"/>
        <end position="620"/>
    </location>
</feature>
<dbReference type="InterPro" id="IPR011707">
    <property type="entry name" value="Cu-oxidase-like_N"/>
</dbReference>
<evidence type="ECO:0000313" key="10">
    <source>
        <dbReference type="EMBL" id="KXJ93673.1"/>
    </source>
</evidence>
<dbReference type="InterPro" id="IPR001117">
    <property type="entry name" value="Cu-oxidase_2nd"/>
</dbReference>
<evidence type="ECO:0000256" key="2">
    <source>
        <dbReference type="ARBA" id="ARBA00010609"/>
    </source>
</evidence>
<dbReference type="InterPro" id="IPR002355">
    <property type="entry name" value="Cu_oxidase_Cu_BS"/>
</dbReference>
<keyword evidence="5" id="KW-0560">Oxidoreductase</keyword>
<dbReference type="GO" id="GO:0005507">
    <property type="term" value="F:copper ion binding"/>
    <property type="evidence" value="ECO:0007669"/>
    <property type="project" value="InterPro"/>
</dbReference>
<evidence type="ECO:0000259" key="8">
    <source>
        <dbReference type="Pfam" id="PF07731"/>
    </source>
</evidence>
<dbReference type="InterPro" id="IPR033138">
    <property type="entry name" value="Cu_oxidase_CS"/>
</dbReference>
<comment type="pathway">
    <text evidence="1">Secondary metabolite biosynthesis.</text>
</comment>
<evidence type="ECO:0000256" key="5">
    <source>
        <dbReference type="ARBA" id="ARBA00023002"/>
    </source>
</evidence>
<evidence type="ECO:0000256" key="6">
    <source>
        <dbReference type="ARBA" id="ARBA00023008"/>
    </source>
</evidence>
<keyword evidence="11" id="KW-1185">Reference proteome</keyword>